<evidence type="ECO:0000313" key="2">
    <source>
        <dbReference type="Proteomes" id="UP000887013"/>
    </source>
</evidence>
<organism evidence="1 2">
    <name type="scientific">Nephila pilipes</name>
    <name type="common">Giant wood spider</name>
    <name type="synonym">Nephila maculata</name>
    <dbReference type="NCBI Taxonomy" id="299642"/>
    <lineage>
        <taxon>Eukaryota</taxon>
        <taxon>Metazoa</taxon>
        <taxon>Ecdysozoa</taxon>
        <taxon>Arthropoda</taxon>
        <taxon>Chelicerata</taxon>
        <taxon>Arachnida</taxon>
        <taxon>Araneae</taxon>
        <taxon>Araneomorphae</taxon>
        <taxon>Entelegynae</taxon>
        <taxon>Araneoidea</taxon>
        <taxon>Nephilidae</taxon>
        <taxon>Nephila</taxon>
    </lineage>
</organism>
<name>A0A8X6MYQ8_NEPPI</name>
<dbReference type="Proteomes" id="UP000887013">
    <property type="component" value="Unassembled WGS sequence"/>
</dbReference>
<comment type="caution">
    <text evidence="1">The sequence shown here is derived from an EMBL/GenBank/DDBJ whole genome shotgun (WGS) entry which is preliminary data.</text>
</comment>
<dbReference type="OrthoDB" id="6432178at2759"/>
<sequence length="221" mass="25797">MLVAWGAIYLTCITCKLMKRTILRRITFHLLDHNFLPSEQYGFRRGHCTILYLVQRARDVHNMKPTTDTLAFFLDLSKDFAKEQLLQSKKIPSYLEFTLDIEINCNKHIQRLCEKDRKRLQLLKHIYPPGIGERMQRFSTITYTAPIRPVLEYDFQIYQVAADSNLKKLVRVQLSAARIITGLRHCCPNDIVLHEADLKPLSLRRRTICANTSDPITLLKI</sequence>
<proteinExistence type="predicted"/>
<accession>A0A8X6MYQ8</accession>
<protein>
    <submittedName>
        <fullName evidence="1">RNase H domain-containing protein</fullName>
    </submittedName>
</protein>
<keyword evidence="2" id="KW-1185">Reference proteome</keyword>
<gene>
    <name evidence="1" type="primary">AVEN_11166_1</name>
    <name evidence="1" type="ORF">NPIL_409321</name>
</gene>
<dbReference type="EMBL" id="BMAW01052245">
    <property type="protein sequence ID" value="GFS84883.1"/>
    <property type="molecule type" value="Genomic_DNA"/>
</dbReference>
<dbReference type="AlphaFoldDB" id="A0A8X6MYQ8"/>
<evidence type="ECO:0000313" key="1">
    <source>
        <dbReference type="EMBL" id="GFS84883.1"/>
    </source>
</evidence>
<reference evidence="1" key="1">
    <citation type="submission" date="2020-08" db="EMBL/GenBank/DDBJ databases">
        <title>Multicomponent nature underlies the extraordinary mechanical properties of spider dragline silk.</title>
        <authorList>
            <person name="Kono N."/>
            <person name="Nakamura H."/>
            <person name="Mori M."/>
            <person name="Yoshida Y."/>
            <person name="Ohtoshi R."/>
            <person name="Malay A.D."/>
            <person name="Moran D.A.P."/>
            <person name="Tomita M."/>
            <person name="Numata K."/>
            <person name="Arakawa K."/>
        </authorList>
    </citation>
    <scope>NUCLEOTIDE SEQUENCE</scope>
</reference>